<evidence type="ECO:0000313" key="2">
    <source>
        <dbReference type="Proteomes" id="UP001248819"/>
    </source>
</evidence>
<dbReference type="EMBL" id="JAVRHP010000040">
    <property type="protein sequence ID" value="MDT0650329.1"/>
    <property type="molecule type" value="Genomic_DNA"/>
</dbReference>
<sequence>MKNQNQLQDNSMPLASLVKPVLIGTTRTTYGGNTAKAYGAVPGTGRKF</sequence>
<protein>
    <recommendedName>
        <fullName evidence="3">Photosystem II subunit H</fullName>
    </recommendedName>
</protein>
<dbReference type="RefSeq" id="WP_311484532.1">
    <property type="nucleotide sequence ID" value="NZ_JAVRHP010000040.1"/>
</dbReference>
<comment type="caution">
    <text evidence="1">The sequence shown here is derived from an EMBL/GenBank/DDBJ whole genome shotgun (WGS) entry which is preliminary data.</text>
</comment>
<name>A0ABU3CVD7_9FLAO</name>
<reference evidence="1 2" key="1">
    <citation type="submission" date="2023-09" db="EMBL/GenBank/DDBJ databases">
        <authorList>
            <person name="Rey-Velasco X."/>
        </authorList>
    </citation>
    <scope>NUCLEOTIDE SEQUENCE [LARGE SCALE GENOMIC DNA]</scope>
    <source>
        <strain evidence="1 2">F297</strain>
    </source>
</reference>
<proteinExistence type="predicted"/>
<evidence type="ECO:0000313" key="1">
    <source>
        <dbReference type="EMBL" id="MDT0650329.1"/>
    </source>
</evidence>
<dbReference type="Proteomes" id="UP001248819">
    <property type="component" value="Unassembled WGS sequence"/>
</dbReference>
<gene>
    <name evidence="1" type="ORF">RM529_09245</name>
</gene>
<keyword evidence="2" id="KW-1185">Reference proteome</keyword>
<accession>A0ABU3CVD7</accession>
<evidence type="ECO:0008006" key="3">
    <source>
        <dbReference type="Google" id="ProtNLM"/>
    </source>
</evidence>
<organism evidence="1 2">
    <name type="scientific">Autumnicola edwardsiae</name>
    <dbReference type="NCBI Taxonomy" id="3075594"/>
    <lineage>
        <taxon>Bacteria</taxon>
        <taxon>Pseudomonadati</taxon>
        <taxon>Bacteroidota</taxon>
        <taxon>Flavobacteriia</taxon>
        <taxon>Flavobacteriales</taxon>
        <taxon>Flavobacteriaceae</taxon>
        <taxon>Autumnicola</taxon>
    </lineage>
</organism>